<gene>
    <name evidence="3" type="ORF">FK529_15310</name>
</gene>
<keyword evidence="2" id="KW-0732">Signal</keyword>
<reference evidence="3 4" key="1">
    <citation type="submission" date="2019-06" db="EMBL/GenBank/DDBJ databases">
        <title>Tsukamurella conjunctivitidis sp. nov., Tsukamurella assacharolytica sp. nov. and Tsukamurella sputae sp. nov. isolated from patients with conjunctivitis, bacteraemia (lymphoma) and respiratory infection (sputum) in Hong Kong.</title>
        <authorList>
            <person name="Teng J.L.L."/>
            <person name="Lee H.H."/>
            <person name="Fong J.Y.H."/>
            <person name="Fok K.M.N."/>
            <person name="Lau S.K.P."/>
            <person name="Woo P.C.Y."/>
        </authorList>
    </citation>
    <scope>NUCLEOTIDE SEQUENCE [LARGE SCALE GENOMIC DNA]</scope>
    <source>
        <strain evidence="3 4">HKU71</strain>
    </source>
</reference>
<protein>
    <recommendedName>
        <fullName evidence="5">Hemophore-related protein</fullName>
    </recommendedName>
</protein>
<dbReference type="AlphaFoldDB" id="A0A5C5R8F2"/>
<organism evidence="3 4">
    <name type="scientific">Tsukamurella asaccharolytica</name>
    <dbReference type="NCBI Taxonomy" id="2592067"/>
    <lineage>
        <taxon>Bacteria</taxon>
        <taxon>Bacillati</taxon>
        <taxon>Actinomycetota</taxon>
        <taxon>Actinomycetes</taxon>
        <taxon>Mycobacteriales</taxon>
        <taxon>Tsukamurellaceae</taxon>
        <taxon>Tsukamurella</taxon>
    </lineage>
</organism>
<feature type="region of interest" description="Disordered" evidence="1">
    <location>
        <begin position="95"/>
        <end position="157"/>
    </location>
</feature>
<dbReference type="EMBL" id="VIGW01000009">
    <property type="protein sequence ID" value="TWS18461.1"/>
    <property type="molecule type" value="Genomic_DNA"/>
</dbReference>
<name>A0A5C5R8F2_9ACTN</name>
<sequence>MTAQLHKETHSMNRFTRTRLAAATAAAATLSGAALLVPAAANAAPVSPTAPVPGTQCNVGQVERATAKVAPEFWQHISTNAKAKDRFEQMLVKTPEQRAAARDAAKKARDARRAEWQKAHPGQTKAARPKPHDGKTKPTKPQVEQKIAAVKASCTTS</sequence>
<comment type="caution">
    <text evidence="3">The sequence shown here is derived from an EMBL/GenBank/DDBJ whole genome shotgun (WGS) entry which is preliminary data.</text>
</comment>
<evidence type="ECO:0008006" key="5">
    <source>
        <dbReference type="Google" id="ProtNLM"/>
    </source>
</evidence>
<accession>A0A5C5R8F2</accession>
<evidence type="ECO:0000313" key="3">
    <source>
        <dbReference type="EMBL" id="TWS18461.1"/>
    </source>
</evidence>
<keyword evidence="4" id="KW-1185">Reference proteome</keyword>
<feature type="compositionally biased region" description="Basic and acidic residues" evidence="1">
    <location>
        <begin position="95"/>
        <end position="118"/>
    </location>
</feature>
<proteinExistence type="predicted"/>
<evidence type="ECO:0000256" key="2">
    <source>
        <dbReference type="SAM" id="SignalP"/>
    </source>
</evidence>
<evidence type="ECO:0000256" key="1">
    <source>
        <dbReference type="SAM" id="MobiDB-lite"/>
    </source>
</evidence>
<dbReference type="OrthoDB" id="4774534at2"/>
<dbReference type="RefSeq" id="WP_146562745.1">
    <property type="nucleotide sequence ID" value="NZ_VIGW01000009.1"/>
</dbReference>
<dbReference type="Proteomes" id="UP000317291">
    <property type="component" value="Unassembled WGS sequence"/>
</dbReference>
<feature type="signal peptide" evidence="2">
    <location>
        <begin position="1"/>
        <end position="43"/>
    </location>
</feature>
<evidence type="ECO:0000313" key="4">
    <source>
        <dbReference type="Proteomes" id="UP000317291"/>
    </source>
</evidence>
<feature type="chain" id="PRO_5022662770" description="Hemophore-related protein" evidence="2">
    <location>
        <begin position="44"/>
        <end position="157"/>
    </location>
</feature>